<evidence type="ECO:0000313" key="8">
    <source>
        <dbReference type="EMBL" id="GED98240.1"/>
    </source>
</evidence>
<evidence type="ECO:0000256" key="6">
    <source>
        <dbReference type="SAM" id="MobiDB-lite"/>
    </source>
</evidence>
<feature type="domain" description="HTH tetR-type" evidence="7">
    <location>
        <begin position="14"/>
        <end position="74"/>
    </location>
</feature>
<evidence type="ECO:0000256" key="2">
    <source>
        <dbReference type="ARBA" id="ARBA00023015"/>
    </source>
</evidence>
<evidence type="ECO:0000256" key="3">
    <source>
        <dbReference type="ARBA" id="ARBA00023125"/>
    </source>
</evidence>
<dbReference type="GO" id="GO:0046677">
    <property type="term" value="P:response to antibiotic"/>
    <property type="evidence" value="ECO:0007669"/>
    <property type="project" value="InterPro"/>
</dbReference>
<dbReference type="InterPro" id="IPR050109">
    <property type="entry name" value="HTH-type_TetR-like_transc_reg"/>
</dbReference>
<protein>
    <submittedName>
        <fullName evidence="8">TetR family transcriptional regulator</fullName>
    </submittedName>
</protein>
<feature type="region of interest" description="Disordered" evidence="6">
    <location>
        <begin position="196"/>
        <end position="216"/>
    </location>
</feature>
<feature type="DNA-binding region" description="H-T-H motif" evidence="5">
    <location>
        <begin position="37"/>
        <end position="56"/>
    </location>
</feature>
<evidence type="ECO:0000259" key="7">
    <source>
        <dbReference type="PROSITE" id="PS50977"/>
    </source>
</evidence>
<sequence>MTGITGTRYGEPVAINRSDVLAAARAILAQHSLADLSMRRLATELGVSPNALYWHYPDKQTLLAALGDDILAGVVPPDADLPWDERIEALARSMRACLCAVPDSAELVSSSWSSGLSSMAVLDHLTAAARAADLPERERRGLVTAIAQLVIGLTIEEQTRRQMTRLGVTNPTTRDYDEEFADALAIVLAGARQAAAGSRSDVSAQPRRNAPASALA</sequence>
<dbReference type="InterPro" id="IPR001647">
    <property type="entry name" value="HTH_TetR"/>
</dbReference>
<keyword evidence="2" id="KW-0805">Transcription regulation</keyword>
<evidence type="ECO:0000256" key="1">
    <source>
        <dbReference type="ARBA" id="ARBA00022491"/>
    </source>
</evidence>
<reference evidence="9" key="1">
    <citation type="submission" date="2019-06" db="EMBL/GenBank/DDBJ databases">
        <title>Gordonia isolated from sludge of a wastewater treatment plant.</title>
        <authorList>
            <person name="Tamura T."/>
            <person name="Aoyama K."/>
            <person name="Kang Y."/>
            <person name="Saito S."/>
            <person name="Akiyama N."/>
            <person name="Yazawa K."/>
            <person name="Gonoi T."/>
            <person name="Mikami Y."/>
        </authorList>
    </citation>
    <scope>NUCLEOTIDE SEQUENCE [LARGE SCALE GENOMIC DNA]</scope>
    <source>
        <strain evidence="9">NBRC 107697</strain>
    </source>
</reference>
<dbReference type="SUPFAM" id="SSF48498">
    <property type="entry name" value="Tetracyclin repressor-like, C-terminal domain"/>
    <property type="match status" value="1"/>
</dbReference>
<dbReference type="InterPro" id="IPR036271">
    <property type="entry name" value="Tet_transcr_reg_TetR-rel_C_sf"/>
</dbReference>
<dbReference type="PROSITE" id="PS50977">
    <property type="entry name" value="HTH_TETR_2"/>
    <property type="match status" value="1"/>
</dbReference>
<dbReference type="GO" id="GO:0000976">
    <property type="term" value="F:transcription cis-regulatory region binding"/>
    <property type="evidence" value="ECO:0007669"/>
    <property type="project" value="TreeGrafter"/>
</dbReference>
<keyword evidence="4" id="KW-0804">Transcription</keyword>
<dbReference type="Gene3D" id="1.10.10.60">
    <property type="entry name" value="Homeodomain-like"/>
    <property type="match status" value="1"/>
</dbReference>
<dbReference type="InterPro" id="IPR004111">
    <property type="entry name" value="Repressor_TetR_C"/>
</dbReference>
<dbReference type="InterPro" id="IPR009057">
    <property type="entry name" value="Homeodomain-like_sf"/>
</dbReference>
<keyword evidence="3 5" id="KW-0238">DNA-binding</keyword>
<evidence type="ECO:0000313" key="9">
    <source>
        <dbReference type="Proteomes" id="UP000444980"/>
    </source>
</evidence>
<name>A0A7I9UZI9_9ACTN</name>
<keyword evidence="1" id="KW-0678">Repressor</keyword>
<gene>
    <name evidence="8" type="ORF">nbrc107697_22790</name>
</gene>
<dbReference type="SUPFAM" id="SSF46689">
    <property type="entry name" value="Homeodomain-like"/>
    <property type="match status" value="1"/>
</dbReference>
<dbReference type="EMBL" id="BJOU01000001">
    <property type="protein sequence ID" value="GED98240.1"/>
    <property type="molecule type" value="Genomic_DNA"/>
</dbReference>
<dbReference type="InterPro" id="IPR003012">
    <property type="entry name" value="Tet_transcr_reg_TetR"/>
</dbReference>
<dbReference type="PANTHER" id="PTHR30055:SF151">
    <property type="entry name" value="TRANSCRIPTIONAL REGULATORY PROTEIN"/>
    <property type="match status" value="1"/>
</dbReference>
<evidence type="ECO:0000256" key="4">
    <source>
        <dbReference type="ARBA" id="ARBA00023163"/>
    </source>
</evidence>
<dbReference type="PANTHER" id="PTHR30055">
    <property type="entry name" value="HTH-TYPE TRANSCRIPTIONAL REGULATOR RUTR"/>
    <property type="match status" value="1"/>
</dbReference>
<dbReference type="GO" id="GO:0045892">
    <property type="term" value="P:negative regulation of DNA-templated transcription"/>
    <property type="evidence" value="ECO:0007669"/>
    <property type="project" value="InterPro"/>
</dbReference>
<accession>A0A7I9UZI9</accession>
<dbReference type="Pfam" id="PF02909">
    <property type="entry name" value="TetR_C_1"/>
    <property type="match status" value="1"/>
</dbReference>
<dbReference type="AlphaFoldDB" id="A0A7I9UZI9"/>
<proteinExistence type="predicted"/>
<dbReference type="Pfam" id="PF00440">
    <property type="entry name" value="TetR_N"/>
    <property type="match status" value="1"/>
</dbReference>
<keyword evidence="9" id="KW-1185">Reference proteome</keyword>
<evidence type="ECO:0000256" key="5">
    <source>
        <dbReference type="PROSITE-ProRule" id="PRU00335"/>
    </source>
</evidence>
<dbReference type="Gene3D" id="1.10.357.10">
    <property type="entry name" value="Tetracycline Repressor, domain 2"/>
    <property type="match status" value="1"/>
</dbReference>
<dbReference type="Proteomes" id="UP000444980">
    <property type="component" value="Unassembled WGS sequence"/>
</dbReference>
<dbReference type="PRINTS" id="PR00455">
    <property type="entry name" value="HTHTETR"/>
</dbReference>
<dbReference type="GO" id="GO:0003700">
    <property type="term" value="F:DNA-binding transcription factor activity"/>
    <property type="evidence" value="ECO:0007669"/>
    <property type="project" value="TreeGrafter"/>
</dbReference>
<organism evidence="8 9">
    <name type="scientific">Gordonia crocea</name>
    <dbReference type="NCBI Taxonomy" id="589162"/>
    <lineage>
        <taxon>Bacteria</taxon>
        <taxon>Bacillati</taxon>
        <taxon>Actinomycetota</taxon>
        <taxon>Actinomycetes</taxon>
        <taxon>Mycobacteriales</taxon>
        <taxon>Gordoniaceae</taxon>
        <taxon>Gordonia</taxon>
    </lineage>
</organism>
<comment type="caution">
    <text evidence="8">The sequence shown here is derived from an EMBL/GenBank/DDBJ whole genome shotgun (WGS) entry which is preliminary data.</text>
</comment>
<dbReference type="PRINTS" id="PR00400">
    <property type="entry name" value="TETREPRESSOR"/>
</dbReference>